<gene>
    <name evidence="1" type="ORF">AMECASPLE_007001</name>
</gene>
<reference evidence="1 2" key="1">
    <citation type="submission" date="2021-06" db="EMBL/GenBank/DDBJ databases">
        <authorList>
            <person name="Palmer J.M."/>
        </authorList>
    </citation>
    <scope>NUCLEOTIDE SEQUENCE [LARGE SCALE GENOMIC DNA]</scope>
    <source>
        <strain evidence="1 2">AS_MEX2019</strain>
        <tissue evidence="1">Muscle</tissue>
    </source>
</reference>
<keyword evidence="2" id="KW-1185">Reference proteome</keyword>
<accession>A0ABV0XZH8</accession>
<comment type="caution">
    <text evidence="1">The sequence shown here is derived from an EMBL/GenBank/DDBJ whole genome shotgun (WGS) entry which is preliminary data.</text>
</comment>
<dbReference type="Proteomes" id="UP001469553">
    <property type="component" value="Unassembled WGS sequence"/>
</dbReference>
<evidence type="ECO:0000313" key="2">
    <source>
        <dbReference type="Proteomes" id="UP001469553"/>
    </source>
</evidence>
<proteinExistence type="predicted"/>
<evidence type="ECO:0000313" key="1">
    <source>
        <dbReference type="EMBL" id="MEQ2286886.1"/>
    </source>
</evidence>
<sequence length="68" mass="7817">MEHHQHLQPDPIMHPTTAASSVNFTRIEIHEYVLCHLSKIDSIPISGGRWRRALHHAYHGASVNYHVD</sequence>
<name>A0ABV0XZH8_9TELE</name>
<dbReference type="EMBL" id="JAHRIP010019159">
    <property type="protein sequence ID" value="MEQ2286886.1"/>
    <property type="molecule type" value="Genomic_DNA"/>
</dbReference>
<protein>
    <submittedName>
        <fullName evidence="1">Uncharacterized protein</fullName>
    </submittedName>
</protein>
<organism evidence="1 2">
    <name type="scientific">Ameca splendens</name>
    <dbReference type="NCBI Taxonomy" id="208324"/>
    <lineage>
        <taxon>Eukaryota</taxon>
        <taxon>Metazoa</taxon>
        <taxon>Chordata</taxon>
        <taxon>Craniata</taxon>
        <taxon>Vertebrata</taxon>
        <taxon>Euteleostomi</taxon>
        <taxon>Actinopterygii</taxon>
        <taxon>Neopterygii</taxon>
        <taxon>Teleostei</taxon>
        <taxon>Neoteleostei</taxon>
        <taxon>Acanthomorphata</taxon>
        <taxon>Ovalentaria</taxon>
        <taxon>Atherinomorphae</taxon>
        <taxon>Cyprinodontiformes</taxon>
        <taxon>Goodeidae</taxon>
        <taxon>Ameca</taxon>
    </lineage>
</organism>